<feature type="compositionally biased region" description="Polar residues" evidence="1">
    <location>
        <begin position="172"/>
        <end position="184"/>
    </location>
</feature>
<gene>
    <name evidence="2" type="ORF">LVIROSA_LOCUS31847</name>
</gene>
<accession>A0AAU9P7M7</accession>
<sequence>MVLLCTHPCNSPIRDRCIKRFQEEKGLHTNKRALQKKHLPYSGIIAGGGKETGGAQLKRVESLESELGIRYTWMETQGHKIQHQADSMASLELKMDRRFEEVLNVIARNKREEPGGKKTMPVGPNNEPRSTTVETPRVVGIGSNGGSRNNTESGDGPGGGSTEGDDSGGRPNGSNYGTSSSWRF</sequence>
<reference evidence="2 3" key="1">
    <citation type="submission" date="2022-01" db="EMBL/GenBank/DDBJ databases">
        <authorList>
            <person name="Xiong W."/>
            <person name="Schranz E."/>
        </authorList>
    </citation>
    <scope>NUCLEOTIDE SEQUENCE [LARGE SCALE GENOMIC DNA]</scope>
</reference>
<dbReference type="EMBL" id="CAKMRJ010005523">
    <property type="protein sequence ID" value="CAH1446129.1"/>
    <property type="molecule type" value="Genomic_DNA"/>
</dbReference>
<feature type="region of interest" description="Disordered" evidence="1">
    <location>
        <begin position="110"/>
        <end position="184"/>
    </location>
</feature>
<organism evidence="2 3">
    <name type="scientific">Lactuca virosa</name>
    <dbReference type="NCBI Taxonomy" id="75947"/>
    <lineage>
        <taxon>Eukaryota</taxon>
        <taxon>Viridiplantae</taxon>
        <taxon>Streptophyta</taxon>
        <taxon>Embryophyta</taxon>
        <taxon>Tracheophyta</taxon>
        <taxon>Spermatophyta</taxon>
        <taxon>Magnoliopsida</taxon>
        <taxon>eudicotyledons</taxon>
        <taxon>Gunneridae</taxon>
        <taxon>Pentapetalae</taxon>
        <taxon>asterids</taxon>
        <taxon>campanulids</taxon>
        <taxon>Asterales</taxon>
        <taxon>Asteraceae</taxon>
        <taxon>Cichorioideae</taxon>
        <taxon>Cichorieae</taxon>
        <taxon>Lactucinae</taxon>
        <taxon>Lactuca</taxon>
    </lineage>
</organism>
<protein>
    <submittedName>
        <fullName evidence="2">Uncharacterized protein</fullName>
    </submittedName>
</protein>
<dbReference type="AlphaFoldDB" id="A0AAU9P7M7"/>
<keyword evidence="3" id="KW-1185">Reference proteome</keyword>
<proteinExistence type="predicted"/>
<evidence type="ECO:0000313" key="3">
    <source>
        <dbReference type="Proteomes" id="UP001157418"/>
    </source>
</evidence>
<name>A0AAU9P7M7_9ASTR</name>
<comment type="caution">
    <text evidence="2">The sequence shown here is derived from an EMBL/GenBank/DDBJ whole genome shotgun (WGS) entry which is preliminary data.</text>
</comment>
<evidence type="ECO:0000313" key="2">
    <source>
        <dbReference type="EMBL" id="CAH1446129.1"/>
    </source>
</evidence>
<dbReference type="Proteomes" id="UP001157418">
    <property type="component" value="Unassembled WGS sequence"/>
</dbReference>
<evidence type="ECO:0000256" key="1">
    <source>
        <dbReference type="SAM" id="MobiDB-lite"/>
    </source>
</evidence>